<gene>
    <name evidence="2" type="ORF">C7B45_07350</name>
</gene>
<dbReference type="AlphaFoldDB" id="A0A2T2WJB9"/>
<proteinExistence type="predicted"/>
<evidence type="ECO:0000259" key="1">
    <source>
        <dbReference type="PROSITE" id="PS51186"/>
    </source>
</evidence>
<dbReference type="PANTHER" id="PTHR41700">
    <property type="entry name" value="GCN5-RELATED N-ACETYLTRANSFERASE"/>
    <property type="match status" value="1"/>
</dbReference>
<dbReference type="InterPro" id="IPR000182">
    <property type="entry name" value="GNAT_dom"/>
</dbReference>
<dbReference type="Pfam" id="PF00583">
    <property type="entry name" value="Acetyltransf_1"/>
    <property type="match status" value="1"/>
</dbReference>
<dbReference type="Gene3D" id="3.40.630.30">
    <property type="match status" value="1"/>
</dbReference>
<sequence>MVIRRLFHINELEAANRFEAEIWGASDPTPVSLLVVFAHHGGIVLGALENERLVGLSLGFPGLDRHGTVYLHSHVLGVLPEFRRHRVGEALKRAQWEYAAERGLAYIGWTYDPLMEGNAWFNLGVLGAYVEELQPNVYGTLNDALNGDFPTHRFWIRWNPDQPLPPRVAERTMAIPRDVLTFRRDHPQQARQQANDWFDEALRWWNAGWRIVGVQRNETGVWYGWAKMGQEDGDI</sequence>
<dbReference type="InterPro" id="IPR016181">
    <property type="entry name" value="Acyl_CoA_acyltransferase"/>
</dbReference>
<dbReference type="PROSITE" id="PS51186">
    <property type="entry name" value="GNAT"/>
    <property type="match status" value="1"/>
</dbReference>
<dbReference type="EMBL" id="PXYV01000019">
    <property type="protein sequence ID" value="PSR22316.1"/>
    <property type="molecule type" value="Genomic_DNA"/>
</dbReference>
<dbReference type="InterPro" id="IPR038764">
    <property type="entry name" value="GNAT_N_AcTrfase_prd"/>
</dbReference>
<reference evidence="2 3" key="1">
    <citation type="journal article" date="2014" name="BMC Genomics">
        <title>Comparison of environmental and isolate Sulfobacillus genomes reveals diverse carbon, sulfur, nitrogen, and hydrogen metabolisms.</title>
        <authorList>
            <person name="Justice N.B."/>
            <person name="Norman A."/>
            <person name="Brown C.T."/>
            <person name="Singh A."/>
            <person name="Thomas B.C."/>
            <person name="Banfield J.F."/>
        </authorList>
    </citation>
    <scope>NUCLEOTIDE SEQUENCE [LARGE SCALE GENOMIC DNA]</scope>
    <source>
        <strain evidence="2">AMDSBA3</strain>
    </source>
</reference>
<protein>
    <recommendedName>
        <fullName evidence="1">N-acetyltransferase domain-containing protein</fullName>
    </recommendedName>
</protein>
<dbReference type="SUPFAM" id="SSF55729">
    <property type="entry name" value="Acyl-CoA N-acyltransferases (Nat)"/>
    <property type="match status" value="1"/>
</dbReference>
<feature type="domain" description="N-acetyltransferase" evidence="1">
    <location>
        <begin position="1"/>
        <end position="148"/>
    </location>
</feature>
<dbReference type="Proteomes" id="UP000241848">
    <property type="component" value="Unassembled WGS sequence"/>
</dbReference>
<evidence type="ECO:0000313" key="3">
    <source>
        <dbReference type="Proteomes" id="UP000241848"/>
    </source>
</evidence>
<accession>A0A2T2WJB9</accession>
<name>A0A2T2WJB9_9FIRM</name>
<evidence type="ECO:0000313" key="2">
    <source>
        <dbReference type="EMBL" id="PSR22316.1"/>
    </source>
</evidence>
<comment type="caution">
    <text evidence="2">The sequence shown here is derived from an EMBL/GenBank/DDBJ whole genome shotgun (WGS) entry which is preliminary data.</text>
</comment>
<dbReference type="PANTHER" id="PTHR41700:SF1">
    <property type="entry name" value="N-ACETYLTRANSFERASE DOMAIN-CONTAINING PROTEIN"/>
    <property type="match status" value="1"/>
</dbReference>
<dbReference type="GO" id="GO:0016747">
    <property type="term" value="F:acyltransferase activity, transferring groups other than amino-acyl groups"/>
    <property type="evidence" value="ECO:0007669"/>
    <property type="project" value="InterPro"/>
</dbReference>
<organism evidence="2 3">
    <name type="scientific">Sulfobacillus acidophilus</name>
    <dbReference type="NCBI Taxonomy" id="53633"/>
    <lineage>
        <taxon>Bacteria</taxon>
        <taxon>Bacillati</taxon>
        <taxon>Bacillota</taxon>
        <taxon>Clostridia</taxon>
        <taxon>Eubacteriales</taxon>
        <taxon>Clostridiales Family XVII. Incertae Sedis</taxon>
        <taxon>Sulfobacillus</taxon>
    </lineage>
</organism>
<dbReference type="CDD" id="cd04301">
    <property type="entry name" value="NAT_SF"/>
    <property type="match status" value="1"/>
</dbReference>